<evidence type="ECO:0000313" key="2">
    <source>
        <dbReference type="EMBL" id="OUQ06188.1"/>
    </source>
</evidence>
<proteinExistence type="predicted"/>
<organism evidence="2 3">
    <name type="scientific">Thomasclavelia spiroformis</name>
    <dbReference type="NCBI Taxonomy" id="29348"/>
    <lineage>
        <taxon>Bacteria</taxon>
        <taxon>Bacillati</taxon>
        <taxon>Bacillota</taxon>
        <taxon>Erysipelotrichia</taxon>
        <taxon>Erysipelotrichales</taxon>
        <taxon>Coprobacillaceae</taxon>
        <taxon>Thomasclavelia</taxon>
    </lineage>
</organism>
<reference evidence="3" key="1">
    <citation type="submission" date="2017-04" db="EMBL/GenBank/DDBJ databases">
        <title>Function of individual gut microbiota members based on whole genome sequencing of pure cultures obtained from chicken caecum.</title>
        <authorList>
            <person name="Medvecky M."/>
            <person name="Cejkova D."/>
            <person name="Polansky O."/>
            <person name="Karasova D."/>
            <person name="Kubasova T."/>
            <person name="Cizek A."/>
            <person name="Rychlik I."/>
        </authorList>
    </citation>
    <scope>NUCLEOTIDE SEQUENCE [LARGE SCALE GENOMIC DNA]</scope>
    <source>
        <strain evidence="3">An149</strain>
    </source>
</reference>
<dbReference type="RefSeq" id="WP_087254728.1">
    <property type="nucleotide sequence ID" value="NZ_NFLB01000002.1"/>
</dbReference>
<protein>
    <submittedName>
        <fullName evidence="2">Uncharacterized protein</fullName>
    </submittedName>
</protein>
<dbReference type="AlphaFoldDB" id="A0A1Y4QLM3"/>
<dbReference type="Proteomes" id="UP000196258">
    <property type="component" value="Unassembled WGS sequence"/>
</dbReference>
<feature type="transmembrane region" description="Helical" evidence="1">
    <location>
        <begin position="6"/>
        <end position="24"/>
    </location>
</feature>
<keyword evidence="1" id="KW-0472">Membrane</keyword>
<evidence type="ECO:0000256" key="1">
    <source>
        <dbReference type="SAM" id="Phobius"/>
    </source>
</evidence>
<gene>
    <name evidence="2" type="ORF">B5E91_02650</name>
</gene>
<dbReference type="EMBL" id="NFLB01000002">
    <property type="protein sequence ID" value="OUQ06188.1"/>
    <property type="molecule type" value="Genomic_DNA"/>
</dbReference>
<sequence length="162" mass="19110">MENEITKIIIVVILVLLIIFIINFDNIDESKIDTDTKDDKAIVETDYRANTDINDVLLFDYANLNYQGFICSGKYITINYLETCEYIGNEYLFEARDQNNKKLHLNVKTEKMEYNQNDDLYYTNYYLEVKLDSNVKIINLKINRDNVEYIVKCSVSMFTDSE</sequence>
<name>A0A1Y4QLM3_9FIRM</name>
<comment type="caution">
    <text evidence="2">The sequence shown here is derived from an EMBL/GenBank/DDBJ whole genome shotgun (WGS) entry which is preliminary data.</text>
</comment>
<keyword evidence="1" id="KW-1133">Transmembrane helix</keyword>
<keyword evidence="1" id="KW-0812">Transmembrane</keyword>
<accession>A0A1Y4QLM3</accession>
<evidence type="ECO:0000313" key="3">
    <source>
        <dbReference type="Proteomes" id="UP000196258"/>
    </source>
</evidence>